<dbReference type="AlphaFoldDB" id="A0A7I9WEL9"/>
<comment type="caution">
    <text evidence="1">The sequence shown here is derived from an EMBL/GenBank/DDBJ whole genome shotgun (WGS) entry which is preliminary data.</text>
</comment>
<gene>
    <name evidence="1" type="ORF">MMUR_03190</name>
</gene>
<keyword evidence="2" id="KW-1185">Reference proteome</keyword>
<protein>
    <submittedName>
        <fullName evidence="1">Uncharacterized protein</fullName>
    </submittedName>
</protein>
<dbReference type="EMBL" id="BLKT01000003">
    <property type="protein sequence ID" value="GFG56183.1"/>
    <property type="molecule type" value="Genomic_DNA"/>
</dbReference>
<proteinExistence type="predicted"/>
<name>A0A7I9WEL9_9MYCO</name>
<organism evidence="1 2">
    <name type="scientific">Mycolicibacterium murale</name>
    <dbReference type="NCBI Taxonomy" id="182220"/>
    <lineage>
        <taxon>Bacteria</taxon>
        <taxon>Bacillati</taxon>
        <taxon>Actinomycetota</taxon>
        <taxon>Actinomycetes</taxon>
        <taxon>Mycobacteriales</taxon>
        <taxon>Mycobacteriaceae</taxon>
        <taxon>Mycolicibacterium</taxon>
    </lineage>
</organism>
<evidence type="ECO:0000313" key="2">
    <source>
        <dbReference type="Proteomes" id="UP000465241"/>
    </source>
</evidence>
<dbReference type="Proteomes" id="UP000465241">
    <property type="component" value="Unassembled WGS sequence"/>
</dbReference>
<accession>A0A7I9WEL9</accession>
<reference evidence="1 2" key="1">
    <citation type="journal article" date="2019" name="Emerg. Microbes Infect.">
        <title>Comprehensive subspecies identification of 175 nontuberculous mycobacteria species based on 7547 genomic profiles.</title>
        <authorList>
            <person name="Matsumoto Y."/>
            <person name="Kinjo T."/>
            <person name="Motooka D."/>
            <person name="Nabeya D."/>
            <person name="Jung N."/>
            <person name="Uechi K."/>
            <person name="Horii T."/>
            <person name="Iida T."/>
            <person name="Fujita J."/>
            <person name="Nakamura S."/>
        </authorList>
    </citation>
    <scope>NUCLEOTIDE SEQUENCE [LARGE SCALE GENOMIC DNA]</scope>
    <source>
        <strain evidence="1 2">JCM 13392</strain>
    </source>
</reference>
<sequence>MRQYRSAIGPPIIPNPTNNVAGSLGGPSVMFTPIVVYGPVSGVRPGDMYGTFVIPLP</sequence>
<evidence type="ECO:0000313" key="1">
    <source>
        <dbReference type="EMBL" id="GFG56183.1"/>
    </source>
</evidence>